<dbReference type="AlphaFoldDB" id="I7MMZ2"/>
<dbReference type="KEGG" id="tet:TTHERM_00678260"/>
<keyword evidence="6" id="KW-0828">Tyrosine catabolism</keyword>
<evidence type="ECO:0000256" key="10">
    <source>
        <dbReference type="PIRSR" id="PIRSR009283-1"/>
    </source>
</evidence>
<protein>
    <recommendedName>
        <fullName evidence="3 9">4-hydroxyphenylpyruvate dioxygenase</fullName>
    </recommendedName>
</protein>
<dbReference type="PANTHER" id="PTHR11959">
    <property type="entry name" value="4-HYDROXYPHENYLPYRUVATE DIOXYGENASE"/>
    <property type="match status" value="1"/>
</dbReference>
<dbReference type="SMR" id="I7MMZ2"/>
<keyword evidence="4 10" id="KW-0479">Metal-binding</keyword>
<dbReference type="GO" id="GO:0003868">
    <property type="term" value="F:4-hydroxyphenylpyruvate dioxygenase activity"/>
    <property type="evidence" value="ECO:0007669"/>
    <property type="project" value="InterPro"/>
</dbReference>
<evidence type="ECO:0000256" key="5">
    <source>
        <dbReference type="ARBA" id="ARBA00022737"/>
    </source>
</evidence>
<dbReference type="GO" id="GO:0006572">
    <property type="term" value="P:L-tyrosine catabolic process"/>
    <property type="evidence" value="ECO:0007669"/>
    <property type="project" value="UniProtKB-KW"/>
</dbReference>
<dbReference type="NCBIfam" id="TIGR01263">
    <property type="entry name" value="4HPPD"/>
    <property type="match status" value="1"/>
</dbReference>
<keyword evidence="12" id="KW-0560">Oxidoreductase</keyword>
<evidence type="ECO:0000256" key="2">
    <source>
        <dbReference type="ARBA" id="ARBA00005877"/>
    </source>
</evidence>
<dbReference type="InterPro" id="IPR004360">
    <property type="entry name" value="Glyas_Fos-R_dOase_dom"/>
</dbReference>
<sequence length="404" mass="46046">MSENKDHVVVGYTEKPVGERPTGGKFLGYDHLHFWVGNAKQAAGWYTSRFGFEYYAYKGLETGSREVATHVVRNKQGVTLAFSTPYGNDKDNQREMNQHQSLHGDGVKDVAFAVEDCHSIYNKAIQRGAKCAYPPQDLKDEHGSVTIAAVHTYGEVIHTFIQRNDYKGFFMPGFVAHPLKDPLNNVLPDISYNYVDHIVGNQPDNMMTSAADWYEKTLDFHRFWSVDDSMIHTEFSSLRSIVMTDYDQKIKMPINEPADGKRKSQIQEYIDFYAGPGVQHIALNTSDVINTVEGLRARGVEFLSIPTSYYDNLRKALTAQTSITVKEDLDVLQKNHILVDYDEKGYLLQIFTKPVEDRPTLFYEIIQRNNHQGFGAGNFKSLFVSLELEQEKRGNLTEIVKNIY</sequence>
<evidence type="ECO:0000256" key="8">
    <source>
        <dbReference type="ARBA" id="ARBA00023232"/>
    </source>
</evidence>
<dbReference type="GeneID" id="7827659"/>
<dbReference type="OMA" id="DPFPVKG"/>
<dbReference type="STRING" id="312017.I7MMZ2"/>
<dbReference type="InterPro" id="IPR037523">
    <property type="entry name" value="VOC_core"/>
</dbReference>
<dbReference type="SUPFAM" id="SSF54593">
    <property type="entry name" value="Glyoxalase/Bleomycin resistance protein/Dihydroxybiphenyl dioxygenase"/>
    <property type="match status" value="1"/>
</dbReference>
<evidence type="ECO:0000256" key="6">
    <source>
        <dbReference type="ARBA" id="ARBA00022878"/>
    </source>
</evidence>
<name>I7MMZ2_TETTS</name>
<dbReference type="HOGENOM" id="CLU_034004_3_1_1"/>
<dbReference type="InterPro" id="IPR029068">
    <property type="entry name" value="Glyas_Bleomycin-R_OHBP_Dase"/>
</dbReference>
<dbReference type="OrthoDB" id="414569at2759"/>
<dbReference type="GO" id="GO:0046872">
    <property type="term" value="F:metal ion binding"/>
    <property type="evidence" value="ECO:0007669"/>
    <property type="project" value="UniProtKB-KW"/>
</dbReference>
<gene>
    <name evidence="12" type="ORF">TTHERM_00678260</name>
</gene>
<dbReference type="FunFam" id="3.10.180.10:FF:000068">
    <property type="entry name" value="4-hydroxyphenylpyruvate dioxygenase"/>
    <property type="match status" value="1"/>
</dbReference>
<organism evidence="12 13">
    <name type="scientific">Tetrahymena thermophila (strain SB210)</name>
    <dbReference type="NCBI Taxonomy" id="312017"/>
    <lineage>
        <taxon>Eukaryota</taxon>
        <taxon>Sar</taxon>
        <taxon>Alveolata</taxon>
        <taxon>Ciliophora</taxon>
        <taxon>Intramacronucleata</taxon>
        <taxon>Oligohymenophorea</taxon>
        <taxon>Hymenostomatida</taxon>
        <taxon>Tetrahymenina</taxon>
        <taxon>Tetrahymenidae</taxon>
        <taxon>Tetrahymena</taxon>
    </lineage>
</organism>
<evidence type="ECO:0000256" key="7">
    <source>
        <dbReference type="ARBA" id="ARBA00023004"/>
    </source>
</evidence>
<evidence type="ECO:0000313" key="12">
    <source>
        <dbReference type="EMBL" id="EAS07560.1"/>
    </source>
</evidence>
<dbReference type="RefSeq" id="XP_001027802.1">
    <property type="nucleotide sequence ID" value="XM_001027802.3"/>
</dbReference>
<comment type="similarity">
    <text evidence="2 9">Belongs to the 4HPPD family.</text>
</comment>
<reference evidence="13" key="1">
    <citation type="journal article" date="2006" name="PLoS Biol.">
        <title>Macronuclear genome sequence of the ciliate Tetrahymena thermophila, a model eukaryote.</title>
        <authorList>
            <person name="Eisen J.A."/>
            <person name="Coyne R.S."/>
            <person name="Wu M."/>
            <person name="Wu D."/>
            <person name="Thiagarajan M."/>
            <person name="Wortman J.R."/>
            <person name="Badger J.H."/>
            <person name="Ren Q."/>
            <person name="Amedeo P."/>
            <person name="Jones K.M."/>
            <person name="Tallon L.J."/>
            <person name="Delcher A.L."/>
            <person name="Salzberg S.L."/>
            <person name="Silva J.C."/>
            <person name="Haas B.J."/>
            <person name="Majoros W.H."/>
            <person name="Farzad M."/>
            <person name="Carlton J.M."/>
            <person name="Smith R.K. Jr."/>
            <person name="Garg J."/>
            <person name="Pearlman R.E."/>
            <person name="Karrer K.M."/>
            <person name="Sun L."/>
            <person name="Manning G."/>
            <person name="Elde N.C."/>
            <person name="Turkewitz A.P."/>
            <person name="Asai D.J."/>
            <person name="Wilkes D.E."/>
            <person name="Wang Y."/>
            <person name="Cai H."/>
            <person name="Collins K."/>
            <person name="Stewart B.A."/>
            <person name="Lee S.R."/>
            <person name="Wilamowska K."/>
            <person name="Weinberg Z."/>
            <person name="Ruzzo W.L."/>
            <person name="Wloga D."/>
            <person name="Gaertig J."/>
            <person name="Frankel J."/>
            <person name="Tsao C.-C."/>
            <person name="Gorovsky M.A."/>
            <person name="Keeling P.J."/>
            <person name="Waller R.F."/>
            <person name="Patron N.J."/>
            <person name="Cherry J.M."/>
            <person name="Stover N.A."/>
            <person name="Krieger C.J."/>
            <person name="del Toro C."/>
            <person name="Ryder H.F."/>
            <person name="Williamson S.C."/>
            <person name="Barbeau R.A."/>
            <person name="Hamilton E.P."/>
            <person name="Orias E."/>
        </authorList>
    </citation>
    <scope>NUCLEOTIDE SEQUENCE [LARGE SCALE GENOMIC DNA]</scope>
    <source>
        <strain evidence="13">SB210</strain>
    </source>
</reference>
<accession>I7MMZ2</accession>
<dbReference type="InterPro" id="IPR041735">
    <property type="entry name" value="4OHPhenylPyrv_dOase_C"/>
</dbReference>
<evidence type="ECO:0000256" key="4">
    <source>
        <dbReference type="ARBA" id="ARBA00022723"/>
    </source>
</evidence>
<keyword evidence="5" id="KW-0677">Repeat</keyword>
<feature type="binding site" evidence="10">
    <location>
        <position position="364"/>
    </location>
    <ligand>
        <name>Fe cation</name>
        <dbReference type="ChEBI" id="CHEBI:24875"/>
    </ligand>
</feature>
<keyword evidence="12" id="KW-0223">Dioxygenase</keyword>
<feature type="domain" description="VOC" evidence="11">
    <location>
        <begin position="28"/>
        <end position="163"/>
    </location>
</feature>
<dbReference type="CDD" id="cd08342">
    <property type="entry name" value="HPPD_N_like"/>
    <property type="match status" value="1"/>
</dbReference>
<feature type="binding site" evidence="10">
    <location>
        <position position="280"/>
    </location>
    <ligand>
        <name>Fe cation</name>
        <dbReference type="ChEBI" id="CHEBI:24875"/>
    </ligand>
</feature>
<dbReference type="PROSITE" id="PS51819">
    <property type="entry name" value="VOC"/>
    <property type="match status" value="2"/>
</dbReference>
<dbReference type="FunFam" id="3.10.180.10:FF:000001">
    <property type="entry name" value="4-hydroxyphenylpyruvate dioxygenase"/>
    <property type="match status" value="1"/>
</dbReference>
<dbReference type="eggNOG" id="KOG0638">
    <property type="taxonomic scope" value="Eukaryota"/>
</dbReference>
<evidence type="ECO:0000256" key="3">
    <source>
        <dbReference type="ARBA" id="ARBA00013222"/>
    </source>
</evidence>
<evidence type="ECO:0000313" key="13">
    <source>
        <dbReference type="Proteomes" id="UP000009168"/>
    </source>
</evidence>
<proteinExistence type="inferred from homology"/>
<comment type="pathway">
    <text evidence="1">Amino-acid degradation; L-phenylalanine degradation; acetoacetate and fumarate from L-phenylalanine: step 3/6.</text>
</comment>
<dbReference type="Gene3D" id="3.10.180.10">
    <property type="entry name" value="2,3-Dihydroxybiphenyl 1,2-Dioxygenase, domain 1"/>
    <property type="match status" value="2"/>
</dbReference>
<keyword evidence="13" id="KW-1185">Reference proteome</keyword>
<feature type="domain" description="VOC" evidence="11">
    <location>
        <begin position="194"/>
        <end position="353"/>
    </location>
</feature>
<evidence type="ECO:0000259" key="11">
    <source>
        <dbReference type="PROSITE" id="PS51819"/>
    </source>
</evidence>
<dbReference type="InterPro" id="IPR005956">
    <property type="entry name" value="4OHPhenylPyrv_dOase"/>
</dbReference>
<dbReference type="InterPro" id="IPR041736">
    <property type="entry name" value="4OHPhenylPyrv_dOase_N"/>
</dbReference>
<dbReference type="PIRSF" id="PIRSF009283">
    <property type="entry name" value="HPP_dOase"/>
    <property type="match status" value="1"/>
</dbReference>
<comment type="cofactor">
    <cofactor evidence="10">
        <name>Fe cation</name>
        <dbReference type="ChEBI" id="CHEBI:24875"/>
    </cofactor>
    <text evidence="10">Binds 1 Fe cation per subunit.</text>
</comment>
<dbReference type="Proteomes" id="UP000009168">
    <property type="component" value="Unassembled WGS sequence"/>
</dbReference>
<evidence type="ECO:0000256" key="9">
    <source>
        <dbReference type="PIRNR" id="PIRNR009283"/>
    </source>
</evidence>
<evidence type="ECO:0000256" key="1">
    <source>
        <dbReference type="ARBA" id="ARBA00005162"/>
    </source>
</evidence>
<dbReference type="Pfam" id="PF00903">
    <property type="entry name" value="Glyoxalase"/>
    <property type="match status" value="2"/>
</dbReference>
<keyword evidence="8" id="KW-0585">Phenylalanine catabolism</keyword>
<dbReference type="InParanoid" id="I7MMZ2"/>
<keyword evidence="7 10" id="KW-0408">Iron</keyword>
<dbReference type="GO" id="GO:0006559">
    <property type="term" value="P:L-phenylalanine catabolic process"/>
    <property type="evidence" value="ECO:0007669"/>
    <property type="project" value="UniProtKB-KW"/>
</dbReference>
<dbReference type="PANTHER" id="PTHR11959:SF1">
    <property type="entry name" value="4-HYDROXYPHENYLPYRUVATE DIOXYGENASE"/>
    <property type="match status" value="1"/>
</dbReference>
<dbReference type="CDD" id="cd07250">
    <property type="entry name" value="HPPD_C_like"/>
    <property type="match status" value="1"/>
</dbReference>
<feature type="binding site" evidence="10">
    <location>
        <position position="197"/>
    </location>
    <ligand>
        <name>Fe cation</name>
        <dbReference type="ChEBI" id="CHEBI:24875"/>
    </ligand>
</feature>
<dbReference type="EMBL" id="GG662216">
    <property type="protein sequence ID" value="EAS07560.1"/>
    <property type="molecule type" value="Genomic_DNA"/>
</dbReference>